<dbReference type="EMBL" id="JAXCLA010000002">
    <property type="protein sequence ID" value="MDY0743921.1"/>
    <property type="molecule type" value="Genomic_DNA"/>
</dbReference>
<evidence type="ECO:0000313" key="6">
    <source>
        <dbReference type="EMBL" id="MDY0743921.1"/>
    </source>
</evidence>
<dbReference type="InterPro" id="IPR009056">
    <property type="entry name" value="Cyt_c-like_dom"/>
</dbReference>
<dbReference type="InterPro" id="IPR014353">
    <property type="entry name" value="Membr-bd_ADH_cyt_c"/>
</dbReference>
<dbReference type="Proteomes" id="UP001285263">
    <property type="component" value="Unassembled WGS sequence"/>
</dbReference>
<evidence type="ECO:0000256" key="2">
    <source>
        <dbReference type="ARBA" id="ARBA00022723"/>
    </source>
</evidence>
<dbReference type="RefSeq" id="WP_320421834.1">
    <property type="nucleotide sequence ID" value="NZ_JAXCLA010000002.1"/>
</dbReference>
<keyword evidence="7" id="KW-1185">Reference proteome</keyword>
<dbReference type="Pfam" id="PF00034">
    <property type="entry name" value="Cytochrom_C"/>
    <property type="match status" value="2"/>
</dbReference>
<feature type="domain" description="Cytochrome c" evidence="5">
    <location>
        <begin position="41"/>
        <end position="144"/>
    </location>
</feature>
<dbReference type="InterPro" id="IPR051459">
    <property type="entry name" value="Cytochrome_c-type_DH"/>
</dbReference>
<name>A0ABU5DCB6_9BURK</name>
<dbReference type="SUPFAM" id="SSF46626">
    <property type="entry name" value="Cytochrome c"/>
    <property type="match status" value="3"/>
</dbReference>
<dbReference type="InterPro" id="IPR036909">
    <property type="entry name" value="Cyt_c-like_dom_sf"/>
</dbReference>
<organism evidence="6 7">
    <name type="scientific">Roseateles agri</name>
    <dbReference type="NCBI Taxonomy" id="3098619"/>
    <lineage>
        <taxon>Bacteria</taxon>
        <taxon>Pseudomonadati</taxon>
        <taxon>Pseudomonadota</taxon>
        <taxon>Betaproteobacteria</taxon>
        <taxon>Burkholderiales</taxon>
        <taxon>Sphaerotilaceae</taxon>
        <taxon>Roseateles</taxon>
    </lineage>
</organism>
<evidence type="ECO:0000256" key="4">
    <source>
        <dbReference type="PROSITE-ProRule" id="PRU00433"/>
    </source>
</evidence>
<dbReference type="PIRSF" id="PIRSF000018">
    <property type="entry name" value="Mb_ADH_cyt_c"/>
    <property type="match status" value="1"/>
</dbReference>
<protein>
    <submittedName>
        <fullName evidence="6">C-type cytochrome</fullName>
    </submittedName>
</protein>
<accession>A0ABU5DCB6</accession>
<proteinExistence type="predicted"/>
<comment type="caution">
    <text evidence="6">The sequence shown here is derived from an EMBL/GenBank/DDBJ whole genome shotgun (WGS) entry which is preliminary data.</text>
</comment>
<sequence length="409" mass="43516">MIKRIVSIVLALLVATVALVAWLNLRGEDGLDSPSPAPTADTVARGAYLARAGNCMGCHTTQGGAEYAGGRGIDTPFGTVFAPNLTPDEATGLGRWTEPEFWRAMHNGRAKDGRLLYPAFPYTNFTQVSRADSAAIYAFLRSLPPVSQANRPHELRFPYDSQLSLAVWRALYFRPGSFEPDPRQAADWNRGAYLVRGLGHCSACHAERDALGGSVDELRLAGGLIPVQNWYAPGVGGGDPARFAALMKDGVSKHGSVMGPMAEVVYLSSSHLEGSDVQAMARYVASLEPAEPVKRKSKGIDASVLDLGQRIYDKHCADCHGAHGEGRDGIYPPLAGNPSVQLSAAQNTVQAILHGGFAPATPGNPRPAGMPPFTHALDEAEIAAVASFVRQAWGNSAPPVSALEVMRVR</sequence>
<dbReference type="PANTHER" id="PTHR35008">
    <property type="entry name" value="BLL4482 PROTEIN-RELATED"/>
    <property type="match status" value="1"/>
</dbReference>
<evidence type="ECO:0000259" key="5">
    <source>
        <dbReference type="PROSITE" id="PS51007"/>
    </source>
</evidence>
<feature type="domain" description="Cytochrome c" evidence="5">
    <location>
        <begin position="303"/>
        <end position="393"/>
    </location>
</feature>
<gene>
    <name evidence="6" type="ORF">SNE35_05370</name>
</gene>
<keyword evidence="1 4" id="KW-0349">Heme</keyword>
<evidence type="ECO:0000256" key="3">
    <source>
        <dbReference type="ARBA" id="ARBA00023004"/>
    </source>
</evidence>
<feature type="domain" description="Cytochrome c" evidence="5">
    <location>
        <begin position="186"/>
        <end position="288"/>
    </location>
</feature>
<keyword evidence="3 4" id="KW-0408">Iron</keyword>
<keyword evidence="2 4" id="KW-0479">Metal-binding</keyword>
<evidence type="ECO:0000256" key="1">
    <source>
        <dbReference type="ARBA" id="ARBA00022617"/>
    </source>
</evidence>
<dbReference type="Gene3D" id="1.10.760.10">
    <property type="entry name" value="Cytochrome c-like domain"/>
    <property type="match status" value="2"/>
</dbReference>
<evidence type="ECO:0000313" key="7">
    <source>
        <dbReference type="Proteomes" id="UP001285263"/>
    </source>
</evidence>
<dbReference type="PROSITE" id="PS51007">
    <property type="entry name" value="CYTC"/>
    <property type="match status" value="3"/>
</dbReference>
<dbReference type="PANTHER" id="PTHR35008:SF4">
    <property type="entry name" value="BLL4482 PROTEIN"/>
    <property type="match status" value="1"/>
</dbReference>
<reference evidence="6 7" key="1">
    <citation type="submission" date="2023-11" db="EMBL/GenBank/DDBJ databases">
        <title>Paucibacter sp. nov., isolated from fresh soil in Korea.</title>
        <authorList>
            <person name="Le N.T.T."/>
        </authorList>
    </citation>
    <scope>NUCLEOTIDE SEQUENCE [LARGE SCALE GENOMIC DNA]</scope>
    <source>
        <strain evidence="6 7">R3-3</strain>
    </source>
</reference>